<gene>
    <name evidence="2" type="ORF">ABB37_03698</name>
</gene>
<accession>A0A0M9G358</accession>
<evidence type="ECO:0000313" key="3">
    <source>
        <dbReference type="Proteomes" id="UP000037923"/>
    </source>
</evidence>
<dbReference type="GO" id="GO:0060271">
    <property type="term" value="P:cilium assembly"/>
    <property type="evidence" value="ECO:0007669"/>
    <property type="project" value="TreeGrafter"/>
</dbReference>
<dbReference type="OrthoDB" id="444540at2759"/>
<organism evidence="2 3">
    <name type="scientific">Leptomonas pyrrhocoris</name>
    <name type="common">Firebug parasite</name>
    <dbReference type="NCBI Taxonomy" id="157538"/>
    <lineage>
        <taxon>Eukaryota</taxon>
        <taxon>Discoba</taxon>
        <taxon>Euglenozoa</taxon>
        <taxon>Kinetoplastea</taxon>
        <taxon>Metakinetoplastina</taxon>
        <taxon>Trypanosomatida</taxon>
        <taxon>Trypanosomatidae</taxon>
        <taxon>Leishmaniinae</taxon>
        <taxon>Leptomonas</taxon>
    </lineage>
</organism>
<feature type="region of interest" description="Disordered" evidence="1">
    <location>
        <begin position="40"/>
        <end position="63"/>
    </location>
</feature>
<dbReference type="PANTHER" id="PTHR24274:SF1">
    <property type="entry name" value="CILIA- AND FLAGELLA-ASSOCIATED PROTEIN 161"/>
    <property type="match status" value="1"/>
</dbReference>
<dbReference type="VEuPathDB" id="TriTrypDB:LpyrH10_06_0680"/>
<dbReference type="Proteomes" id="UP000037923">
    <property type="component" value="Unassembled WGS sequence"/>
</dbReference>
<evidence type="ECO:0008006" key="4">
    <source>
        <dbReference type="Google" id="ProtNLM"/>
    </source>
</evidence>
<dbReference type="InterPro" id="IPR011992">
    <property type="entry name" value="EF-hand-dom_pair"/>
</dbReference>
<proteinExistence type="predicted"/>
<dbReference type="EMBL" id="LGTL01000006">
    <property type="protein sequence ID" value="KPA81292.1"/>
    <property type="molecule type" value="Genomic_DNA"/>
</dbReference>
<dbReference type="GeneID" id="26903989"/>
<keyword evidence="3" id="KW-1185">Reference proteome</keyword>
<reference evidence="2 3" key="1">
    <citation type="submission" date="2015-07" db="EMBL/GenBank/DDBJ databases">
        <title>High-quality genome of monoxenous trypanosomatid Leptomonas pyrrhocoris.</title>
        <authorList>
            <person name="Flegontov P."/>
            <person name="Butenko A."/>
            <person name="Firsov S."/>
            <person name="Vlcek C."/>
            <person name="Logacheva M.D."/>
            <person name="Field M."/>
            <person name="Filatov D."/>
            <person name="Flegontova O."/>
            <person name="Gerasimov E."/>
            <person name="Jackson A.P."/>
            <person name="Kelly S."/>
            <person name="Opperdoes F."/>
            <person name="O'Reilly A."/>
            <person name="Votypka J."/>
            <person name="Yurchenko V."/>
            <person name="Lukes J."/>
        </authorList>
    </citation>
    <scope>NUCLEOTIDE SEQUENCE [LARGE SCALE GENOMIC DNA]</scope>
    <source>
        <strain evidence="2">H10</strain>
    </source>
</reference>
<dbReference type="RefSeq" id="XP_015659731.1">
    <property type="nucleotide sequence ID" value="XM_015801111.1"/>
</dbReference>
<dbReference type="Gene3D" id="1.10.238.10">
    <property type="entry name" value="EF-hand"/>
    <property type="match status" value="1"/>
</dbReference>
<protein>
    <recommendedName>
        <fullName evidence="4">EF-hand domain-containing protein</fullName>
    </recommendedName>
</protein>
<dbReference type="EMBL" id="LGTL01000006">
    <property type="protein sequence ID" value="KPA81293.1"/>
    <property type="molecule type" value="Genomic_DNA"/>
</dbReference>
<comment type="caution">
    <text evidence="2">The sequence shown here is derived from an EMBL/GenBank/DDBJ whole genome shotgun (WGS) entry which is preliminary data.</text>
</comment>
<dbReference type="AlphaFoldDB" id="A0A0M9G358"/>
<sequence>MDDFGLTRGNVQKYSPGVLVGNWYEDMTLREDQLKLYRGRKSSASAAGQDNGNAKATSAAPPTPAELLQQPTEITAAAGDDVCFGMPYLVVNEKTHAALAMDVLPSGSATSTVLTASSAASVPQVRSTWTLLRCKDEHNVRYNTNRPDVLHYGQRVRLANENGCADGFVYVQSSIQSGLRSSQTQYAVAALHATADNVFVVARPGAVREDVHNGGVVKVGEPVVLLHSLTNLPLACSGGYLGTSFGMEYTVTCEYVADHFSRSRSAAVTKPDNLFTFGAGDTVVVPRKSLTKSAIVAANTLSMTTGSGVTELLERIREGALQIGGRIGFRSLSIALGVACKEQRVRRMLDSNGLRSAIARLGVRLTPVEADVLMKRFDATGNNVVCAQDLLSELRGTMPQARLRSVIYAYQQLLIEGRGSVEFFEMHRLFCLNAGALPDVVDGLIQREEAVLDFENCWPGRVGCKIGTVTVDEFVEYYNDISPAEDSDERFCEAVEKAWVVPATSSYLTAGPRRVISVIHKDESVEEVPIPDSLVVDTRNTEAVRRLLVQHGLCNVREFRVSERT</sequence>
<dbReference type="OMA" id="FESCWPG"/>
<name>A0A0M9G358_LEPPY</name>
<dbReference type="InterPro" id="IPR055325">
    <property type="entry name" value="CF161"/>
</dbReference>
<dbReference type="PANTHER" id="PTHR24274">
    <property type="entry name" value="CILIA- AND FLAGELLA-ASSOCIATED PROTEIN 161"/>
    <property type="match status" value="1"/>
</dbReference>
<evidence type="ECO:0000313" key="2">
    <source>
        <dbReference type="EMBL" id="KPA81293.1"/>
    </source>
</evidence>
<dbReference type="GO" id="GO:0031514">
    <property type="term" value="C:motile cilium"/>
    <property type="evidence" value="ECO:0007669"/>
    <property type="project" value="TreeGrafter"/>
</dbReference>
<dbReference type="RefSeq" id="XP_015659732.1">
    <property type="nucleotide sequence ID" value="XM_015801112.1"/>
</dbReference>
<feature type="compositionally biased region" description="Polar residues" evidence="1">
    <location>
        <begin position="42"/>
        <end position="52"/>
    </location>
</feature>
<evidence type="ECO:0000256" key="1">
    <source>
        <dbReference type="SAM" id="MobiDB-lite"/>
    </source>
</evidence>
<dbReference type="SUPFAM" id="SSF47473">
    <property type="entry name" value="EF-hand"/>
    <property type="match status" value="1"/>
</dbReference>